<name>A0ABU1NIF2_9BURK</name>
<comment type="caution">
    <text evidence="8">The sequence shown here is derived from an EMBL/GenBank/DDBJ whole genome shotgun (WGS) entry which is preliminary data.</text>
</comment>
<sequence length="356" mass="39251">MRWDIFCKVIDNLGDVGVCWRLACALAADGGTVRLWIDDPSALAWMAPRGHPDVRVVAWTAAGAAQEADAAPPPDVLIEAFGCDPAPELVARFAQPAPPGAARRVWLNLEYLSAEPYVERLHGLASPVFKGPGAGLTKHFFYPGFTPSTGGLMREADLAARRERFDRAAWLARQNIPWNGERLVCLFCYEPPALDALLARLEHAGEPTRLLVTAGRASRALPPGPARRGALSIDWLPHLTQTDFDHLLWACDLNFVRGEDSLVRALWAGAPFIWQIYAQDDDAHHSKLDAFLDWMEAPPALRRLHHLWNGMAAGELPEIGPSALAHWRAATAAARDRVLAQDGLLERLRRFVVQKS</sequence>
<evidence type="ECO:0000256" key="7">
    <source>
        <dbReference type="ARBA" id="ARBA00048472"/>
    </source>
</evidence>
<dbReference type="EMBL" id="JAVDRF010000009">
    <property type="protein sequence ID" value="MDR6538206.1"/>
    <property type="molecule type" value="Genomic_DNA"/>
</dbReference>
<dbReference type="Proteomes" id="UP001184230">
    <property type="component" value="Unassembled WGS sequence"/>
</dbReference>
<dbReference type="RefSeq" id="WP_309904782.1">
    <property type="nucleotide sequence ID" value="NZ_JAVDRF010000009.1"/>
</dbReference>
<evidence type="ECO:0000256" key="6">
    <source>
        <dbReference type="ARBA" id="ARBA00030025"/>
    </source>
</evidence>
<evidence type="ECO:0000313" key="8">
    <source>
        <dbReference type="EMBL" id="MDR6538206.1"/>
    </source>
</evidence>
<comment type="similarity">
    <text evidence="4">Belongs to the glycosyltransferase 104 family.</text>
</comment>
<accession>A0ABU1NIF2</accession>
<organism evidence="8 9">
    <name type="scientific">Variovorax soli</name>
    <dbReference type="NCBI Taxonomy" id="376815"/>
    <lineage>
        <taxon>Bacteria</taxon>
        <taxon>Pseudomonadati</taxon>
        <taxon>Pseudomonadota</taxon>
        <taxon>Betaproteobacteria</taxon>
        <taxon>Burkholderiales</taxon>
        <taxon>Comamonadaceae</taxon>
        <taxon>Variovorax</taxon>
    </lineage>
</organism>
<comment type="function">
    <text evidence="3">Protein-arginine rhamnosyltransferase that catalyzes the transfer of a single rhamnose to elongation factor P (EF-P) on 'Lys-32', a modification required for EF-P-dependent rescue of polyproline stalled ribosomes.</text>
</comment>
<dbReference type="InterPro" id="IPR016633">
    <property type="entry name" value="EarP"/>
</dbReference>
<evidence type="ECO:0000313" key="9">
    <source>
        <dbReference type="Proteomes" id="UP001184230"/>
    </source>
</evidence>
<evidence type="ECO:0000256" key="1">
    <source>
        <dbReference type="ARBA" id="ARBA00022676"/>
    </source>
</evidence>
<evidence type="ECO:0000256" key="3">
    <source>
        <dbReference type="ARBA" id="ARBA00024303"/>
    </source>
</evidence>
<proteinExistence type="inferred from homology"/>
<keyword evidence="9" id="KW-1185">Reference proteome</keyword>
<dbReference type="PIRSF" id="PIRSF015557">
    <property type="entry name" value="UCP015557"/>
    <property type="match status" value="1"/>
</dbReference>
<evidence type="ECO:0000256" key="2">
    <source>
        <dbReference type="ARBA" id="ARBA00022679"/>
    </source>
</evidence>
<comment type="catalytic activity">
    <reaction evidence="7">
        <text>dTDP-beta-L-rhamnose + L-arginyl-[protein] = N(omega)-(alpha-L-rhamnosyl)-L-arginyl-[protein] + dTDP + H(+)</text>
        <dbReference type="Rhea" id="RHEA:66692"/>
        <dbReference type="Rhea" id="RHEA-COMP:10532"/>
        <dbReference type="Rhea" id="RHEA-COMP:17096"/>
        <dbReference type="ChEBI" id="CHEBI:15378"/>
        <dbReference type="ChEBI" id="CHEBI:29965"/>
        <dbReference type="ChEBI" id="CHEBI:57510"/>
        <dbReference type="ChEBI" id="CHEBI:58369"/>
        <dbReference type="ChEBI" id="CHEBI:167445"/>
    </reaction>
    <physiologicalReaction direction="left-to-right" evidence="7">
        <dbReference type="Rhea" id="RHEA:66693"/>
    </physiologicalReaction>
</comment>
<keyword evidence="1" id="KW-0328">Glycosyltransferase</keyword>
<evidence type="ECO:0000256" key="5">
    <source>
        <dbReference type="ARBA" id="ARBA00024416"/>
    </source>
</evidence>
<reference evidence="8 9" key="1">
    <citation type="submission" date="2023-07" db="EMBL/GenBank/DDBJ databases">
        <title>Sorghum-associated microbial communities from plants grown in Nebraska, USA.</title>
        <authorList>
            <person name="Schachtman D."/>
        </authorList>
    </citation>
    <scope>NUCLEOTIDE SEQUENCE [LARGE SCALE GENOMIC DNA]</scope>
    <source>
        <strain evidence="8 9">DS1781</strain>
    </source>
</reference>
<keyword evidence="2" id="KW-0808">Transferase</keyword>
<evidence type="ECO:0000256" key="4">
    <source>
        <dbReference type="ARBA" id="ARBA00024346"/>
    </source>
</evidence>
<dbReference type="NCBIfam" id="TIGR03837">
    <property type="entry name" value="efp_Arg_rhamno"/>
    <property type="match status" value="1"/>
</dbReference>
<protein>
    <recommendedName>
        <fullName evidence="5">Protein-arginine rhamnosyltransferase</fullName>
    </recommendedName>
    <alternativeName>
        <fullName evidence="6">EF-P arginine rhamnosyltransferase</fullName>
    </alternativeName>
</protein>
<gene>
    <name evidence="8" type="ORF">J2739_003993</name>
</gene>
<dbReference type="Pfam" id="PF10093">
    <property type="entry name" value="EarP"/>
    <property type="match status" value="1"/>
</dbReference>